<name>A0A2T2ZE21_9NOCA</name>
<feature type="region of interest" description="Disordered" evidence="1">
    <location>
        <begin position="64"/>
        <end position="86"/>
    </location>
</feature>
<dbReference type="Proteomes" id="UP000241647">
    <property type="component" value="Unassembled WGS sequence"/>
</dbReference>
<reference evidence="2 3" key="1">
    <citation type="submission" date="2018-02" db="EMBL/GenBank/DDBJ databases">
        <title>8 Nocardia nova and 1 Nocardia cyriacigeorgica strain used for evolution to TMP-SMX.</title>
        <authorList>
            <person name="Mehta H."/>
            <person name="Weng J."/>
            <person name="Shamoo Y."/>
        </authorList>
    </citation>
    <scope>NUCLEOTIDE SEQUENCE [LARGE SCALE GENOMIC DNA]</scope>
    <source>
        <strain evidence="2 3">ATCC 33727</strain>
    </source>
</reference>
<proteinExistence type="predicted"/>
<feature type="compositionally biased region" description="Basic and acidic residues" evidence="1">
    <location>
        <begin position="72"/>
        <end position="81"/>
    </location>
</feature>
<gene>
    <name evidence="2" type="ORF">C8259_01250</name>
</gene>
<dbReference type="AlphaFoldDB" id="A0A2T2ZE21"/>
<accession>A0A2T2ZE21</accession>
<evidence type="ECO:0000313" key="2">
    <source>
        <dbReference type="EMBL" id="PSR66015.1"/>
    </source>
</evidence>
<evidence type="ECO:0000313" key="3">
    <source>
        <dbReference type="Proteomes" id="UP000241647"/>
    </source>
</evidence>
<evidence type="ECO:0000256" key="1">
    <source>
        <dbReference type="SAM" id="MobiDB-lite"/>
    </source>
</evidence>
<comment type="caution">
    <text evidence="2">The sequence shown here is derived from an EMBL/GenBank/DDBJ whole genome shotgun (WGS) entry which is preliminary data.</text>
</comment>
<protein>
    <submittedName>
        <fullName evidence="2">Uncharacterized protein</fullName>
    </submittedName>
</protein>
<organism evidence="2 3">
    <name type="scientific">Nocardia nova</name>
    <dbReference type="NCBI Taxonomy" id="37330"/>
    <lineage>
        <taxon>Bacteria</taxon>
        <taxon>Bacillati</taxon>
        <taxon>Actinomycetota</taxon>
        <taxon>Actinomycetes</taxon>
        <taxon>Mycobacteriales</taxon>
        <taxon>Nocardiaceae</taxon>
        <taxon>Nocardia</taxon>
    </lineage>
</organism>
<sequence length="246" mass="27313">MVRAHESSGLPPREFVHKLYEVMGAEPFVEAGQESRALHQWEQGQTVVPDDVITAAAVLLPTQEGQNQRWRSHPERDRAGRADLPVGPVSIDEQAEAIDRADREFKRNVMVRAREASGLKRQPFARQLYEAMDAGPANGKEWRDVQQWESGWLEPSNEAVAAASGLIPTRPDGRGRDWGPAPTRPGIVDLDAMQDATERTGVTKLPRPQMVSTRPTQTPHVVREMARPVFPAAAGIERPAGWELAR</sequence>
<dbReference type="EMBL" id="PYHS01000001">
    <property type="protein sequence ID" value="PSR66015.1"/>
    <property type="molecule type" value="Genomic_DNA"/>
</dbReference>